<feature type="transmembrane region" description="Helical" evidence="1">
    <location>
        <begin position="120"/>
        <end position="141"/>
    </location>
</feature>
<dbReference type="EC" id="2.3.-.-" evidence="3"/>
<dbReference type="RefSeq" id="WP_305005495.1">
    <property type="nucleotide sequence ID" value="NZ_JAUQSY010000003.1"/>
</dbReference>
<proteinExistence type="predicted"/>
<evidence type="ECO:0000256" key="1">
    <source>
        <dbReference type="SAM" id="Phobius"/>
    </source>
</evidence>
<feature type="transmembrane region" description="Helical" evidence="1">
    <location>
        <begin position="241"/>
        <end position="261"/>
    </location>
</feature>
<feature type="transmembrane region" description="Helical" evidence="1">
    <location>
        <begin position="81"/>
        <end position="100"/>
    </location>
</feature>
<sequence>MPATISTNVSTATDAQPVRLLTYQELDILHCLRGFCAFYVVVYHAKFILWAGGREYLNVFPRASWNIGQYLAFALDMLSSAGYEMVIFFFVLSGFFIRYAQLRKHRAPLAFYLNRIVRIYPPYLFSVLLAVGVLAGLAHFVPQMLTIANSRELNSALLEAWNALRHLDLVGAGRVLLFMPVQGHIFLGYNEVYWSLLPEAMFYALVPLAFWRIRAYYVVSLLLYLLGAVAITQNYPLNDFTGFFASYNAYFALGAALHDVVVRTKWLERFRRVPGWLLWSSMLGLFAGLIGLAILKMRILSGVDASLLAVLAVSALLAGRVSPRNWLLRIFHPIGIFSFSLYLYHFPLLLLCGGLLVALTGDLVFYTRYYWLAIPVVTLACYALYWCTERVSINFFRKV</sequence>
<evidence type="ECO:0000313" key="3">
    <source>
        <dbReference type="EMBL" id="MDO7874179.1"/>
    </source>
</evidence>
<feature type="transmembrane region" description="Helical" evidence="1">
    <location>
        <begin position="192"/>
        <end position="211"/>
    </location>
</feature>
<keyword evidence="1" id="KW-1133">Transmembrane helix</keyword>
<dbReference type="GO" id="GO:0016746">
    <property type="term" value="F:acyltransferase activity"/>
    <property type="evidence" value="ECO:0007669"/>
    <property type="project" value="UniProtKB-KW"/>
</dbReference>
<feature type="transmembrane region" description="Helical" evidence="1">
    <location>
        <begin position="369"/>
        <end position="388"/>
    </location>
</feature>
<feature type="transmembrane region" description="Helical" evidence="1">
    <location>
        <begin position="216"/>
        <end position="235"/>
    </location>
</feature>
<reference evidence="3" key="1">
    <citation type="submission" date="2023-07" db="EMBL/GenBank/DDBJ databases">
        <authorList>
            <person name="Kim M.K."/>
        </authorList>
    </citation>
    <scope>NUCLEOTIDE SEQUENCE</scope>
    <source>
        <strain evidence="3">ASUV-10-1</strain>
    </source>
</reference>
<feature type="transmembrane region" description="Helical" evidence="1">
    <location>
        <begin position="273"/>
        <end position="293"/>
    </location>
</feature>
<name>A0ABT9B8Y0_9BACT</name>
<dbReference type="Proteomes" id="UP001176429">
    <property type="component" value="Unassembled WGS sequence"/>
</dbReference>
<dbReference type="InterPro" id="IPR002656">
    <property type="entry name" value="Acyl_transf_3_dom"/>
</dbReference>
<keyword evidence="1" id="KW-0812">Transmembrane</keyword>
<keyword evidence="3" id="KW-0012">Acyltransferase</keyword>
<evidence type="ECO:0000259" key="2">
    <source>
        <dbReference type="Pfam" id="PF01757"/>
    </source>
</evidence>
<feature type="transmembrane region" description="Helical" evidence="1">
    <location>
        <begin position="330"/>
        <end position="357"/>
    </location>
</feature>
<dbReference type="PANTHER" id="PTHR23028:SF131">
    <property type="entry name" value="BLR2367 PROTEIN"/>
    <property type="match status" value="1"/>
</dbReference>
<feature type="domain" description="Acyltransferase 3" evidence="2">
    <location>
        <begin position="29"/>
        <end position="386"/>
    </location>
</feature>
<keyword evidence="4" id="KW-1185">Reference proteome</keyword>
<keyword evidence="3" id="KW-0808">Transferase</keyword>
<keyword evidence="1" id="KW-0472">Membrane</keyword>
<organism evidence="3 4">
    <name type="scientific">Hymenobacter aranciens</name>
    <dbReference type="NCBI Taxonomy" id="3063996"/>
    <lineage>
        <taxon>Bacteria</taxon>
        <taxon>Pseudomonadati</taxon>
        <taxon>Bacteroidota</taxon>
        <taxon>Cytophagia</taxon>
        <taxon>Cytophagales</taxon>
        <taxon>Hymenobacteraceae</taxon>
        <taxon>Hymenobacter</taxon>
    </lineage>
</organism>
<dbReference type="PANTHER" id="PTHR23028">
    <property type="entry name" value="ACETYLTRANSFERASE"/>
    <property type="match status" value="1"/>
</dbReference>
<accession>A0ABT9B8Y0</accession>
<feature type="transmembrane region" description="Helical" evidence="1">
    <location>
        <begin position="299"/>
        <end position="318"/>
    </location>
</feature>
<dbReference type="InterPro" id="IPR050879">
    <property type="entry name" value="Acyltransferase_3"/>
</dbReference>
<evidence type="ECO:0000313" key="4">
    <source>
        <dbReference type="Proteomes" id="UP001176429"/>
    </source>
</evidence>
<dbReference type="Pfam" id="PF01757">
    <property type="entry name" value="Acyl_transf_3"/>
    <property type="match status" value="1"/>
</dbReference>
<dbReference type="EMBL" id="JAUQSY010000003">
    <property type="protein sequence ID" value="MDO7874179.1"/>
    <property type="molecule type" value="Genomic_DNA"/>
</dbReference>
<protein>
    <submittedName>
        <fullName evidence="3">Acyltransferase</fullName>
        <ecNumber evidence="3">2.3.-.-</ecNumber>
    </submittedName>
</protein>
<gene>
    <name evidence="3" type="ORF">Q5H93_05495</name>
</gene>
<comment type="caution">
    <text evidence="3">The sequence shown here is derived from an EMBL/GenBank/DDBJ whole genome shotgun (WGS) entry which is preliminary data.</text>
</comment>